<keyword evidence="2" id="KW-1185">Reference proteome</keyword>
<organism evidence="1 2">
    <name type="scientific">Spiroplasma taiwanense CT-1</name>
    <dbReference type="NCBI Taxonomy" id="1276220"/>
    <lineage>
        <taxon>Bacteria</taxon>
        <taxon>Bacillati</taxon>
        <taxon>Mycoplasmatota</taxon>
        <taxon>Mollicutes</taxon>
        <taxon>Entomoplasmatales</taxon>
        <taxon>Spiroplasmataceae</taxon>
        <taxon>Spiroplasma</taxon>
    </lineage>
</organism>
<reference evidence="1 2" key="1">
    <citation type="journal article" date="2013" name="Genome Biol. Evol.">
        <title>Comparison of metabolic capacities and inference of gene content evolution in mosquito-associated Spiroplasma diminutum and S. taiwanense.</title>
        <authorList>
            <person name="Lo W.S."/>
            <person name="Ku C."/>
            <person name="Chen L.L."/>
            <person name="Chang T.H."/>
            <person name="Kuo C.H."/>
        </authorList>
    </citation>
    <scope>NUCLEOTIDE SEQUENCE [LARGE SCALE GENOMIC DNA]</scope>
    <source>
        <strain evidence="1">CT-1</strain>
    </source>
</reference>
<dbReference type="Proteomes" id="UP000014984">
    <property type="component" value="Chromosome"/>
</dbReference>
<protein>
    <submittedName>
        <fullName evidence="1">Uncharacterized protein</fullName>
    </submittedName>
</protein>
<name>S5MG23_9MOLU</name>
<gene>
    <name evidence="1" type="ORF">STAIW_v1c01340</name>
</gene>
<dbReference type="HOGENOM" id="CLU_3012045_0_0_14"/>
<sequence length="56" mass="6615">MGLKTKYNRFSRALYNFKKGNYRNPYLALALTKPEIVTIGDNFNDFELLKINDQQK</sequence>
<dbReference type="PATRIC" id="fig|1276220.3.peg.135"/>
<dbReference type="EMBL" id="CP005074">
    <property type="protein sequence ID" value="AGR40820.1"/>
    <property type="molecule type" value="Genomic_DNA"/>
</dbReference>
<evidence type="ECO:0000313" key="1">
    <source>
        <dbReference type="EMBL" id="AGR40820.1"/>
    </source>
</evidence>
<evidence type="ECO:0000313" key="2">
    <source>
        <dbReference type="Proteomes" id="UP000014984"/>
    </source>
</evidence>
<proteinExistence type="predicted"/>
<dbReference type="RefSeq" id="WP_020833959.1">
    <property type="nucleotide sequence ID" value="NC_021846.1"/>
</dbReference>
<accession>S5MG23</accession>
<dbReference type="KEGG" id="stai:STAIW_v1c01340"/>
<dbReference type="AlphaFoldDB" id="S5MG23"/>